<feature type="compositionally biased region" description="Low complexity" evidence="3">
    <location>
        <begin position="70"/>
        <end position="87"/>
    </location>
</feature>
<name>A0ABR0J2N9_9EURO</name>
<dbReference type="InterPro" id="IPR021858">
    <property type="entry name" value="Fun_TF"/>
</dbReference>
<feature type="compositionally biased region" description="Polar residues" evidence="3">
    <location>
        <begin position="126"/>
        <end position="138"/>
    </location>
</feature>
<dbReference type="EMBL" id="JAVRRF010000021">
    <property type="protein sequence ID" value="KAK5054979.1"/>
    <property type="molecule type" value="Genomic_DNA"/>
</dbReference>
<feature type="region of interest" description="Disordered" evidence="3">
    <location>
        <begin position="178"/>
        <end position="209"/>
    </location>
</feature>
<evidence type="ECO:0008006" key="6">
    <source>
        <dbReference type="Google" id="ProtNLM"/>
    </source>
</evidence>
<feature type="compositionally biased region" description="Polar residues" evidence="3">
    <location>
        <begin position="88"/>
        <end position="108"/>
    </location>
</feature>
<dbReference type="Pfam" id="PF11951">
    <property type="entry name" value="Fungal_trans_2"/>
    <property type="match status" value="1"/>
</dbReference>
<dbReference type="PANTHER" id="PTHR37534:SF46">
    <property type="entry name" value="ZN(II)2CYS6 TRANSCRIPTION FACTOR (EUROFUNG)"/>
    <property type="match status" value="1"/>
</dbReference>
<gene>
    <name evidence="4" type="ORF">LTR69_008547</name>
</gene>
<reference evidence="4 5" key="1">
    <citation type="submission" date="2023-08" db="EMBL/GenBank/DDBJ databases">
        <title>Black Yeasts Isolated from many extreme environments.</title>
        <authorList>
            <person name="Coleine C."/>
            <person name="Stajich J.E."/>
            <person name="Selbmann L."/>
        </authorList>
    </citation>
    <scope>NUCLEOTIDE SEQUENCE [LARGE SCALE GENOMIC DNA]</scope>
    <source>
        <strain evidence="4 5">CCFEE 6328</strain>
    </source>
</reference>
<accession>A0ABR0J2N9</accession>
<evidence type="ECO:0000313" key="5">
    <source>
        <dbReference type="Proteomes" id="UP001345691"/>
    </source>
</evidence>
<keyword evidence="2" id="KW-0539">Nucleus</keyword>
<sequence length="647" mass="72513">MESYEYQEPSGAHEPGYGDDSYGQDQPYEQDGNEQYEEYEEDPAEHEQQEGEQEGWDEGDLTQYSQQGGMHTQDNHMQQQHDQLQHQSAGHMQQPSHAVPQQHSNSHMPQHPTGHRQQHPQAQAPVRQTTANPSQSALANEEEEVAAPGESQQGIECEGYALKWSGLASRGKLAGKSSMSAASEARSDRDRAVSPHASVATHEDPTGVTLQQTSTAEDAGILEPPAQHTDTLYGLSNQGWSATASASIDPAIVDVNATSSTPYEIESPIAEDHAAATWDVTMTSSLVPHNIPFQLKFLLDYHFFEVAPRLCIDNATMRNPYTQYILPLAVQDPALLYACAALAACHFNVRLKNASFHVQSLRFKGKAMRRLQEQLWAEQNALDESKLATILMLTLTDLCLGGYSNFDAHFTAARKLIDLRGSRKTPDAFVEQYIAWLDIMSAASTTRKPKFSSNDISLLRGHSSEWSYDVFPCPPDQFEIVAALVDLHRSLDDPRDPSLEDLTKVYDLKHKVLFLPMHTERGESWLHVTEAYRHAIVLYMVRLFDLASDEDEISWLTQSVFHHSKSTPASTGWADNILWPLFHAGLEFRDERRRLWLRERAGLMQRSGGFRNVGTVMSTLERVWATEERLDYLSLLTSEGLGSMVPV</sequence>
<evidence type="ECO:0000256" key="2">
    <source>
        <dbReference type="ARBA" id="ARBA00023242"/>
    </source>
</evidence>
<proteinExistence type="predicted"/>
<evidence type="ECO:0000256" key="3">
    <source>
        <dbReference type="SAM" id="MobiDB-lite"/>
    </source>
</evidence>
<dbReference type="Proteomes" id="UP001345691">
    <property type="component" value="Unassembled WGS sequence"/>
</dbReference>
<evidence type="ECO:0000313" key="4">
    <source>
        <dbReference type="EMBL" id="KAK5054979.1"/>
    </source>
</evidence>
<feature type="compositionally biased region" description="Acidic residues" evidence="3">
    <location>
        <begin position="31"/>
        <end position="60"/>
    </location>
</feature>
<comment type="caution">
    <text evidence="4">The sequence shown here is derived from an EMBL/GenBank/DDBJ whole genome shotgun (WGS) entry which is preliminary data.</text>
</comment>
<evidence type="ECO:0000256" key="1">
    <source>
        <dbReference type="ARBA" id="ARBA00004123"/>
    </source>
</evidence>
<keyword evidence="5" id="KW-1185">Reference proteome</keyword>
<organism evidence="4 5">
    <name type="scientific">Exophiala sideris</name>
    <dbReference type="NCBI Taxonomy" id="1016849"/>
    <lineage>
        <taxon>Eukaryota</taxon>
        <taxon>Fungi</taxon>
        <taxon>Dikarya</taxon>
        <taxon>Ascomycota</taxon>
        <taxon>Pezizomycotina</taxon>
        <taxon>Eurotiomycetes</taxon>
        <taxon>Chaetothyriomycetidae</taxon>
        <taxon>Chaetothyriales</taxon>
        <taxon>Herpotrichiellaceae</taxon>
        <taxon>Exophiala</taxon>
    </lineage>
</organism>
<protein>
    <recommendedName>
        <fullName evidence="6">Transcription factor domain-containing protein</fullName>
    </recommendedName>
</protein>
<comment type="subcellular location">
    <subcellularLocation>
        <location evidence="1">Nucleus</location>
    </subcellularLocation>
</comment>
<feature type="region of interest" description="Disordered" evidence="3">
    <location>
        <begin position="1"/>
        <end position="153"/>
    </location>
</feature>
<dbReference type="PANTHER" id="PTHR37534">
    <property type="entry name" value="TRANSCRIPTIONAL ACTIVATOR PROTEIN UGA3"/>
    <property type="match status" value="1"/>
</dbReference>